<feature type="region of interest" description="Disordered" evidence="1">
    <location>
        <begin position="389"/>
        <end position="414"/>
    </location>
</feature>
<reference evidence="4" key="2">
    <citation type="journal article" date="2018" name="Nat. Commun.">
        <title>Extreme sensitivity to ultraviolet light in the fungal pathogen causing white-nose syndrome of bats.</title>
        <authorList>
            <person name="Palmer J.M."/>
            <person name="Drees K.P."/>
            <person name="Foster J.T."/>
            <person name="Lindner D.L."/>
        </authorList>
    </citation>
    <scope>NUCLEOTIDE SEQUENCE [LARGE SCALE GENOMIC DNA]</scope>
    <source>
        <strain evidence="4">UAMH 10579</strain>
    </source>
</reference>
<feature type="compositionally biased region" description="Low complexity" evidence="1">
    <location>
        <begin position="541"/>
        <end position="553"/>
    </location>
</feature>
<accession>A0A1B8GDM5</accession>
<evidence type="ECO:0000259" key="2">
    <source>
        <dbReference type="Pfam" id="PF00582"/>
    </source>
</evidence>
<dbReference type="InterPro" id="IPR014729">
    <property type="entry name" value="Rossmann-like_a/b/a_fold"/>
</dbReference>
<feature type="compositionally biased region" description="Basic and acidic residues" evidence="1">
    <location>
        <begin position="271"/>
        <end position="284"/>
    </location>
</feature>
<dbReference type="STRING" id="342668.A0A1B8GDM5"/>
<dbReference type="InterPro" id="IPR006015">
    <property type="entry name" value="Universal_stress_UspA"/>
</dbReference>
<dbReference type="CDD" id="cd23659">
    <property type="entry name" value="USP_At3g01520-like"/>
    <property type="match status" value="1"/>
</dbReference>
<feature type="region of interest" description="Disordered" evidence="1">
    <location>
        <begin position="197"/>
        <end position="233"/>
    </location>
</feature>
<dbReference type="AlphaFoldDB" id="A0A1B8GDM5"/>
<feature type="domain" description="UspA" evidence="2">
    <location>
        <begin position="563"/>
        <end position="661"/>
    </location>
</feature>
<feature type="compositionally biased region" description="Low complexity" evidence="1">
    <location>
        <begin position="105"/>
        <end position="123"/>
    </location>
</feature>
<feature type="region of interest" description="Disordered" evidence="1">
    <location>
        <begin position="25"/>
        <end position="143"/>
    </location>
</feature>
<evidence type="ECO:0000256" key="1">
    <source>
        <dbReference type="SAM" id="MobiDB-lite"/>
    </source>
</evidence>
<dbReference type="SUPFAM" id="SSF52402">
    <property type="entry name" value="Adenine nucleotide alpha hydrolases-like"/>
    <property type="match status" value="1"/>
</dbReference>
<evidence type="ECO:0000313" key="3">
    <source>
        <dbReference type="EMBL" id="OBT93923.2"/>
    </source>
</evidence>
<reference evidence="3 4" key="1">
    <citation type="submission" date="2016-03" db="EMBL/GenBank/DDBJ databases">
        <title>Comparative genomics of Pseudogymnoascus destructans, the fungus causing white-nose syndrome of bats.</title>
        <authorList>
            <person name="Palmer J.M."/>
            <person name="Drees K.P."/>
            <person name="Foster J.T."/>
            <person name="Lindner D.L."/>
        </authorList>
    </citation>
    <scope>NUCLEOTIDE SEQUENCE [LARGE SCALE GENOMIC DNA]</scope>
    <source>
        <strain evidence="3 4">UAMH 10579</strain>
    </source>
</reference>
<organism evidence="3 4">
    <name type="scientific">Pseudogymnoascus verrucosus</name>
    <dbReference type="NCBI Taxonomy" id="342668"/>
    <lineage>
        <taxon>Eukaryota</taxon>
        <taxon>Fungi</taxon>
        <taxon>Dikarya</taxon>
        <taxon>Ascomycota</taxon>
        <taxon>Pezizomycotina</taxon>
        <taxon>Leotiomycetes</taxon>
        <taxon>Thelebolales</taxon>
        <taxon>Thelebolaceae</taxon>
        <taxon>Pseudogymnoascus</taxon>
    </lineage>
</organism>
<dbReference type="RefSeq" id="XP_018127656.2">
    <property type="nucleotide sequence ID" value="XM_018277685.2"/>
</dbReference>
<dbReference type="EMBL" id="KV460248">
    <property type="protein sequence ID" value="OBT93923.2"/>
    <property type="molecule type" value="Genomic_DNA"/>
</dbReference>
<proteinExistence type="predicted"/>
<dbReference type="Proteomes" id="UP000091956">
    <property type="component" value="Unassembled WGS sequence"/>
</dbReference>
<dbReference type="PANTHER" id="PTHR46100:SF4">
    <property type="entry name" value="USPA DOMAIN-CONTAINING PROTEIN"/>
    <property type="match status" value="1"/>
</dbReference>
<keyword evidence="4" id="KW-1185">Reference proteome</keyword>
<feature type="compositionally biased region" description="Acidic residues" evidence="1">
    <location>
        <begin position="293"/>
        <end position="305"/>
    </location>
</feature>
<dbReference type="InterPro" id="IPR006016">
    <property type="entry name" value="UspA"/>
</dbReference>
<name>A0A1B8GDM5_9PEZI</name>
<dbReference type="Pfam" id="PF00582">
    <property type="entry name" value="Usp"/>
    <property type="match status" value="1"/>
</dbReference>
<protein>
    <recommendedName>
        <fullName evidence="2">UspA domain-containing protein</fullName>
    </recommendedName>
</protein>
<feature type="region of interest" description="Disordered" evidence="1">
    <location>
        <begin position="269"/>
        <end position="346"/>
    </location>
</feature>
<feature type="compositionally biased region" description="Basic and acidic residues" evidence="1">
    <location>
        <begin position="567"/>
        <end position="579"/>
    </location>
</feature>
<dbReference type="Gene3D" id="3.40.50.620">
    <property type="entry name" value="HUPs"/>
    <property type="match status" value="1"/>
</dbReference>
<dbReference type="GeneID" id="28841643"/>
<evidence type="ECO:0000313" key="4">
    <source>
        <dbReference type="Proteomes" id="UP000091956"/>
    </source>
</evidence>
<feature type="region of interest" description="Disordered" evidence="1">
    <location>
        <begin position="541"/>
        <end position="579"/>
    </location>
</feature>
<dbReference type="PRINTS" id="PR01438">
    <property type="entry name" value="UNVRSLSTRESS"/>
</dbReference>
<sequence>MAGRPTMSMEAALDEERLDVLELLQGLSNKPARAPRGPGSPMGPGPAPLGRSSSPYNAHRSPVRSMLDVVEDPRPRHSSIAGTSSSGVTPIRSMLDIGPPAPQISKSASTSPTDSFSSLTLPPKGLAEIPPHQPQGRYKGDVTDSYQFSGYLQSNPGAPLAPRRNTLAGKKAAPAPLAEGVRVDLPYSARDRVHAMGTTGIGSSNKSRSPHNRHSLRSSSPSLGPPPTSNMLVMDSGAVVDKDSAYRRLSDANLARAGGSFSAFTNKVRRRTDSNDKRDQRLQKDYTFTGAEDAVESSDEASTDEDGPRGRRSEKKRLSKGDDHPESKTIGMGRAQGQRTARSLMAAAEEERQMIEDKQQYKVRSLLEPEITITGPGGDRLKGAAKPGVHPTNAFDHEGGSGLNTPHDSDTEQEISDIRRAQRLAINLTPITSTPETQRSVRTLFRGDFNQMQKEAEEHQRRVRKYLVATDLSEEAAHALEWTVGTVLRDGDTLLAIYCVDEETGVIPDTNIGSTDTATMEKQAASIASATHAIPPSISSFSTMSSHSHIPSPLGTPRTGVSASPMSRDRPRTEQERHRAVENITERVSKLLRKTKLQVRVVIEVIHCKSPKHLICEVIDYFNPTLVILGSRGRSALKGVILGSFSNYLVTKSSVPVMVARKRLRKHTKYKRSHVRLANNLTGVSGKTLASAKID</sequence>
<dbReference type="PANTHER" id="PTHR46100">
    <property type="entry name" value="IMP2'P"/>
    <property type="match status" value="1"/>
</dbReference>
<gene>
    <name evidence="3" type="ORF">VE01_08257</name>
</gene>